<evidence type="ECO:0000313" key="3">
    <source>
        <dbReference type="Proteomes" id="UP001209666"/>
    </source>
</evidence>
<dbReference type="RefSeq" id="WP_262623480.1">
    <property type="nucleotide sequence ID" value="NZ_JAOQKI010000005.1"/>
</dbReference>
<accession>A0ABT2SBN2</accession>
<keyword evidence="3" id="KW-1185">Reference proteome</keyword>
<organism evidence="2 3">
    <name type="scientific">Roseburia amylophila</name>
    <dbReference type="NCBI Taxonomy" id="2981794"/>
    <lineage>
        <taxon>Bacteria</taxon>
        <taxon>Bacillati</taxon>
        <taxon>Bacillota</taxon>
        <taxon>Clostridia</taxon>
        <taxon>Lachnospirales</taxon>
        <taxon>Lachnospiraceae</taxon>
        <taxon>Roseburia</taxon>
    </lineage>
</organism>
<keyword evidence="1" id="KW-1133">Transmembrane helix</keyword>
<dbReference type="Proteomes" id="UP001209666">
    <property type="component" value="Unassembled WGS sequence"/>
</dbReference>
<reference evidence="2 3" key="1">
    <citation type="journal article" date="2021" name="ISME Commun">
        <title>Automated analysis of genomic sequences facilitates high-throughput and comprehensive description of bacteria.</title>
        <authorList>
            <person name="Hitch T.C.A."/>
        </authorList>
    </citation>
    <scope>NUCLEOTIDE SEQUENCE [LARGE SCALE GENOMIC DNA]</scope>
    <source>
        <strain evidence="2 3">Sanger_19</strain>
    </source>
</reference>
<proteinExistence type="predicted"/>
<feature type="transmembrane region" description="Helical" evidence="1">
    <location>
        <begin position="43"/>
        <end position="61"/>
    </location>
</feature>
<evidence type="ECO:0000256" key="1">
    <source>
        <dbReference type="SAM" id="Phobius"/>
    </source>
</evidence>
<dbReference type="EMBL" id="JAOQKI010000005">
    <property type="protein sequence ID" value="MCU6716462.1"/>
    <property type="molecule type" value="Genomic_DNA"/>
</dbReference>
<keyword evidence="1" id="KW-0472">Membrane</keyword>
<name>A0ABT2SBN2_9FIRM</name>
<feature type="transmembrane region" description="Helical" evidence="1">
    <location>
        <begin position="175"/>
        <end position="203"/>
    </location>
</feature>
<protein>
    <submittedName>
        <fullName evidence="2">Uncharacterized protein</fullName>
    </submittedName>
</protein>
<feature type="transmembrane region" description="Helical" evidence="1">
    <location>
        <begin position="73"/>
        <end position="94"/>
    </location>
</feature>
<feature type="transmembrane region" description="Helical" evidence="1">
    <location>
        <begin position="100"/>
        <end position="122"/>
    </location>
</feature>
<keyword evidence="1" id="KW-0812">Transmembrane</keyword>
<comment type="caution">
    <text evidence="2">The sequence shown here is derived from an EMBL/GenBank/DDBJ whole genome shotgun (WGS) entry which is preliminary data.</text>
</comment>
<evidence type="ECO:0000313" key="2">
    <source>
        <dbReference type="EMBL" id="MCU6716462.1"/>
    </source>
</evidence>
<feature type="transmembrane region" description="Helical" evidence="1">
    <location>
        <begin position="143"/>
        <end position="163"/>
    </location>
</feature>
<feature type="transmembrane region" description="Helical" evidence="1">
    <location>
        <begin position="18"/>
        <end position="37"/>
    </location>
</feature>
<gene>
    <name evidence="2" type="ORF">OCV43_04105</name>
</gene>
<sequence length="212" mass="24623">MEKIQGFLKTKKKYEANLWNDQMGFFLITIIFLGVQILNSWKVLAVCTIIEICLLILCWRMERKKYGSVFCSFVHGEILGLIFLVDGWCFIGLMRKPNNYLIIGIVGTILIALCYFGCFWLVRKRIHDGWYENGKKKGSNGKEIAASVAIMTFMTLRLCRNQTGSKLESMGQNETYAIVVVLLFELAMFTSLWVDAGMMYYYFRKYERANKK</sequence>